<keyword evidence="4" id="KW-1185">Reference proteome</keyword>
<dbReference type="Proteomes" id="UP000199047">
    <property type="component" value="Unassembled WGS sequence"/>
</dbReference>
<evidence type="ECO:0000313" key="2">
    <source>
        <dbReference type="EMBL" id="CUW10003.1"/>
    </source>
</evidence>
<dbReference type="GeneID" id="34300853"/>
<comment type="caution">
    <text evidence="2">The sequence shown here is derived from an EMBL/GenBank/DDBJ whole genome shotgun (WGS) entry which is preliminary data.</text>
</comment>
<name>A0AAN2QV41_9LACO</name>
<sequence>MNYDDQLIKKIKERFIKKINTLYWVCIVYQKYSKKINVYFQFSKIDTAIHSGQIAKYDEQYKERMAGLSKRIKHETKPTRN</sequence>
<accession>A0AAN2QV41</accession>
<dbReference type="EMBL" id="FBTU01000016">
    <property type="protein sequence ID" value="CUW10003.1"/>
    <property type="molecule type" value="Genomic_DNA"/>
</dbReference>
<dbReference type="AlphaFoldDB" id="A0AAN2QV41"/>
<reference evidence="3 4" key="1">
    <citation type="submission" date="2015-12" db="EMBL/GenBank/DDBJ databases">
        <authorList>
            <person name="Andreevskaya M."/>
        </authorList>
    </citation>
    <scope>NUCLEOTIDE SEQUENCE [LARGE SCALE GENOMIC DNA]</scope>
    <source>
        <strain evidence="1 4">KSL4-2</strain>
        <strain evidence="2 3">PL111</strain>
    </source>
</reference>
<dbReference type="EMBL" id="FBTB01000010">
    <property type="protein sequence ID" value="CUW08947.1"/>
    <property type="molecule type" value="Genomic_DNA"/>
</dbReference>
<proteinExistence type="predicted"/>
<protein>
    <submittedName>
        <fullName evidence="2">Uncharacterized protein</fullName>
    </submittedName>
</protein>
<evidence type="ECO:0000313" key="4">
    <source>
        <dbReference type="Proteomes" id="UP000199047"/>
    </source>
</evidence>
<dbReference type="Proteomes" id="UP000198868">
    <property type="component" value="Unassembled WGS sequence"/>
</dbReference>
<gene>
    <name evidence="1" type="ORF">KSL4_1482</name>
    <name evidence="2" type="ORF">PL111_1538</name>
</gene>
<dbReference type="RefSeq" id="WP_013231492.1">
    <property type="nucleotide sequence ID" value="NZ_FBTB01000010.1"/>
</dbReference>
<evidence type="ECO:0000313" key="1">
    <source>
        <dbReference type="EMBL" id="CUW08947.1"/>
    </source>
</evidence>
<organism evidence="2 3">
    <name type="scientific">Leuconostoc inhae</name>
    <dbReference type="NCBI Taxonomy" id="178001"/>
    <lineage>
        <taxon>Bacteria</taxon>
        <taxon>Bacillati</taxon>
        <taxon>Bacillota</taxon>
        <taxon>Bacilli</taxon>
        <taxon>Lactobacillales</taxon>
        <taxon>Lactobacillaceae</taxon>
        <taxon>Leuconostoc</taxon>
    </lineage>
</organism>
<evidence type="ECO:0000313" key="3">
    <source>
        <dbReference type="Proteomes" id="UP000198868"/>
    </source>
</evidence>